<evidence type="ECO:0000313" key="5">
    <source>
        <dbReference type="Proteomes" id="UP000253606"/>
    </source>
</evidence>
<dbReference type="Gene3D" id="2.170.130.10">
    <property type="entry name" value="TonB-dependent receptor, plug domain"/>
    <property type="match status" value="1"/>
</dbReference>
<feature type="signal peptide" evidence="2">
    <location>
        <begin position="1"/>
        <end position="20"/>
    </location>
</feature>
<dbReference type="InterPro" id="IPR039426">
    <property type="entry name" value="TonB-dep_rcpt-like"/>
</dbReference>
<dbReference type="Gene3D" id="2.60.40.1120">
    <property type="entry name" value="Carboxypeptidase-like, regulatory domain"/>
    <property type="match status" value="1"/>
</dbReference>
<feature type="compositionally biased region" description="Polar residues" evidence="1">
    <location>
        <begin position="964"/>
        <end position="975"/>
    </location>
</feature>
<dbReference type="SUPFAM" id="SSF56935">
    <property type="entry name" value="Porins"/>
    <property type="match status" value="1"/>
</dbReference>
<evidence type="ECO:0000313" key="4">
    <source>
        <dbReference type="EMBL" id="AXC11877.1"/>
    </source>
</evidence>
<dbReference type="Pfam" id="PF25183">
    <property type="entry name" value="OMP_b-brl_4"/>
    <property type="match status" value="1"/>
</dbReference>
<feature type="region of interest" description="Disordered" evidence="1">
    <location>
        <begin position="964"/>
        <end position="989"/>
    </location>
</feature>
<dbReference type="InterPro" id="IPR037066">
    <property type="entry name" value="Plug_dom_sf"/>
</dbReference>
<feature type="chain" id="PRO_5016336939" evidence="2">
    <location>
        <begin position="21"/>
        <end position="1106"/>
    </location>
</feature>
<dbReference type="EMBL" id="CP030840">
    <property type="protein sequence ID" value="AXC11877.1"/>
    <property type="molecule type" value="Genomic_DNA"/>
</dbReference>
<protein>
    <submittedName>
        <fullName evidence="4">Oar protein</fullName>
    </submittedName>
</protein>
<keyword evidence="2" id="KW-0732">Signal</keyword>
<sequence>MFKRILVTLTMSILCFRAPAQVATDAIITGVVTDTAGGVVPEASVTVTNVATGIRSTVATNKNGLYRTAPLKIGEYTVSIEGKGFKQFFEPGVALDIGAIRQIDATLAVGDVVDTVQVQASTEQLLQKSDSSVGTVITNQQIEELPLNAGSNGRDYLQLATLSAGTTPAVPNSTGNSGGISIGGQAGSQAAFLLDGIDNNNQQILTAHTGQKEIIKPSIDAIAEFKVLTTSYSAEFGRSSSGVVSVDLKSGTNNIHGSAFEFLRNDAVDALPDFSATKLPFKYNDFGGTLGAPIRKDRAFIFGDVEFFRLRTQSTVYSLVPTAAQKTGQFSTPIYQPGTYNGNSRAEFPGDRISGVDPIANALLQYFPAPNFKGSGSLAADNYYYNQSGNQNNYRWDVRVDQSLSSKTSLFGRYSSEQVRYALSNSLPPLDGQYYAGSGAQLIDSQAFVVGYDTTFSPHLLGSLRLGWNRLHWNESYPRQNLTGVGIPGVATTNPGFSEILITNFTTIGISNVPNTDDSQNREIAASATWNRGAHTIKFGWQEYWLQTNFDSSQLTSGIFSFNGQYTAATPNSTPSNDQRFADFLLGATSQEKLSSPSILNFRSPYTHFYVQDDWKASRSLTLNLGLRYELSLPAVDKYNRIANFDEDSDPSSPQLVYAGEYGGSRAQRALQNVSYTGLAPRFGFAFSPEGSKTVLRGGYGIFYSNAITVGGMQSMENNPPVNQLRLITSPSPTTPSEFLQYGFPVDALSLTNANGKKNVTLVSFDRHAVIPTDQQWDVNVQRALPFGVVAEVGYYANNFDHAWWQVDGNPAPATATSALPTGGINANRLFKSTTIPAVAGNPTINLGTVSRVWKEGWSQYNSLQVKAEKRYGKGLSFLASYAYAKTIGIGDTQDFQDPNDIQAERAVASTDLRHHFVGSGVYNLPFGHGNQFGGDWNRWVDGLLGGWAFSPILTFSTGTPLNLTESKNPSNSGGTADRPNLAGAPYRPGSVSGNPACTASGAHTRSAAEWFNPCAFAVQPSGTYGDAPRNAITSPGIVNIDAALHKTLAINEHVRAQFRLESFNVTNTPHYGPPALDVQSPTTLGTITTITGNPRQNQIAVKIVF</sequence>
<evidence type="ECO:0000256" key="1">
    <source>
        <dbReference type="SAM" id="MobiDB-lite"/>
    </source>
</evidence>
<name>A0A2Z5FZF1_9BACT</name>
<keyword evidence="5" id="KW-1185">Reference proteome</keyword>
<dbReference type="GO" id="GO:0015344">
    <property type="term" value="F:siderophore uptake transmembrane transporter activity"/>
    <property type="evidence" value="ECO:0007669"/>
    <property type="project" value="TreeGrafter"/>
</dbReference>
<feature type="domain" description="TonB-dependent transporter Oar-like beta-barrel" evidence="3">
    <location>
        <begin position="248"/>
        <end position="1099"/>
    </location>
</feature>
<dbReference type="InterPro" id="IPR008969">
    <property type="entry name" value="CarboxyPept-like_regulatory"/>
</dbReference>
<evidence type="ECO:0000259" key="3">
    <source>
        <dbReference type="Pfam" id="PF25183"/>
    </source>
</evidence>
<accession>A0A2Z5FZF1</accession>
<dbReference type="KEGG" id="abas:ACPOL_2557"/>
<dbReference type="PANTHER" id="PTHR30069">
    <property type="entry name" value="TONB-DEPENDENT OUTER MEMBRANE RECEPTOR"/>
    <property type="match status" value="1"/>
</dbReference>
<evidence type="ECO:0000256" key="2">
    <source>
        <dbReference type="SAM" id="SignalP"/>
    </source>
</evidence>
<dbReference type="Proteomes" id="UP000253606">
    <property type="component" value="Chromosome"/>
</dbReference>
<dbReference type="Pfam" id="PF13620">
    <property type="entry name" value="CarboxypepD_reg"/>
    <property type="match status" value="1"/>
</dbReference>
<dbReference type="PANTHER" id="PTHR30069:SF46">
    <property type="entry name" value="OAR PROTEIN"/>
    <property type="match status" value="1"/>
</dbReference>
<dbReference type="SUPFAM" id="SSF49464">
    <property type="entry name" value="Carboxypeptidase regulatory domain-like"/>
    <property type="match status" value="1"/>
</dbReference>
<dbReference type="AlphaFoldDB" id="A0A2Z5FZF1"/>
<reference evidence="4 5" key="1">
    <citation type="journal article" date="2018" name="Front. Microbiol.">
        <title>Hydrolytic Capabilities as a Key to Environmental Success: Chitinolytic and Cellulolytic Acidobacteria From Acidic Sub-arctic Soils and Boreal Peatlands.</title>
        <authorList>
            <person name="Belova S.E."/>
            <person name="Ravin N.V."/>
            <person name="Pankratov T.A."/>
            <person name="Rakitin A.L."/>
            <person name="Ivanova A.A."/>
            <person name="Beletsky A.V."/>
            <person name="Mardanov A.V."/>
            <person name="Sinninghe Damste J.S."/>
            <person name="Dedysh S.N."/>
        </authorList>
    </citation>
    <scope>NUCLEOTIDE SEQUENCE [LARGE SCALE GENOMIC DNA]</scope>
    <source>
        <strain evidence="4 5">SBC82</strain>
    </source>
</reference>
<proteinExistence type="predicted"/>
<dbReference type="GO" id="GO:0044718">
    <property type="term" value="P:siderophore transmembrane transport"/>
    <property type="evidence" value="ECO:0007669"/>
    <property type="project" value="TreeGrafter"/>
</dbReference>
<dbReference type="GO" id="GO:0009279">
    <property type="term" value="C:cell outer membrane"/>
    <property type="evidence" value="ECO:0007669"/>
    <property type="project" value="TreeGrafter"/>
</dbReference>
<dbReference type="RefSeq" id="WP_161557303.1">
    <property type="nucleotide sequence ID" value="NZ_CP030840.1"/>
</dbReference>
<gene>
    <name evidence="4" type="ORF">ACPOL_2557</name>
</gene>
<dbReference type="InterPro" id="IPR057601">
    <property type="entry name" value="Oar-like_b-barrel"/>
</dbReference>
<organism evidence="4 5">
    <name type="scientific">Acidisarcina polymorpha</name>
    <dbReference type="NCBI Taxonomy" id="2211140"/>
    <lineage>
        <taxon>Bacteria</taxon>
        <taxon>Pseudomonadati</taxon>
        <taxon>Acidobacteriota</taxon>
        <taxon>Terriglobia</taxon>
        <taxon>Terriglobales</taxon>
        <taxon>Acidobacteriaceae</taxon>
        <taxon>Acidisarcina</taxon>
    </lineage>
</organism>